<dbReference type="PANTHER" id="PTHR14413">
    <property type="entry name" value="RIBOSOMAL PROTEIN L17"/>
    <property type="match status" value="1"/>
</dbReference>
<dbReference type="OrthoDB" id="9809073at2"/>
<reference evidence="7" key="1">
    <citation type="journal article" date="2010" name="Stand. Genomic Sci.">
        <title>Complete genome sequence of Thermocrinis albus type strain (HI 11/12T).</title>
        <authorList>
            <person name="Wirth R."/>
            <person name="Sikorski J."/>
            <person name="Brambilla E."/>
            <person name="Misra M."/>
            <person name="Lapidus A."/>
            <person name="Copeland A."/>
            <person name="Nolan M."/>
            <person name="Lucas S."/>
            <person name="Chen F."/>
            <person name="Tice H."/>
            <person name="Cheng J.F."/>
            <person name="Han C."/>
            <person name="Detter J.C."/>
            <person name="Tapia R."/>
            <person name="Bruce D."/>
            <person name="Goodwin L."/>
            <person name="Pitluck S."/>
            <person name="Pati A."/>
            <person name="Anderson I."/>
            <person name="Ivanova N."/>
            <person name="Mavromatis K."/>
            <person name="Mikhailova N."/>
            <person name="Chen A."/>
            <person name="Palaniappan K."/>
            <person name="Bilek Y."/>
            <person name="Hader T."/>
            <person name="Land M."/>
            <person name="Hauser L."/>
            <person name="Chang Y.J."/>
            <person name="Jeffries C.D."/>
            <person name="Tindall B.J."/>
            <person name="Rohde M."/>
            <person name="Goker M."/>
            <person name="Bristow J."/>
            <person name="Eisen J.A."/>
            <person name="Markowitz V."/>
            <person name="Hugenholtz P."/>
            <person name="Kyrpides N.C."/>
            <person name="Klenk H.P."/>
        </authorList>
    </citation>
    <scope>NUCLEOTIDE SEQUENCE [LARGE SCALE GENOMIC DNA]</scope>
    <source>
        <strain evidence="7">DSM 14484 / JCM 11386 / HI 11/12</strain>
    </source>
</reference>
<evidence type="ECO:0000313" key="7">
    <source>
        <dbReference type="Proteomes" id="UP000002043"/>
    </source>
</evidence>
<proteinExistence type="inferred from homology"/>
<name>D3SQD7_THEAH</name>
<evidence type="ECO:0000256" key="4">
    <source>
        <dbReference type="HAMAP-Rule" id="MF_01368"/>
    </source>
</evidence>
<keyword evidence="2 4" id="KW-0689">Ribosomal protein</keyword>
<dbReference type="PANTHER" id="PTHR14413:SF16">
    <property type="entry name" value="LARGE RIBOSOMAL SUBUNIT PROTEIN BL17M"/>
    <property type="match status" value="1"/>
</dbReference>
<dbReference type="SUPFAM" id="SSF64263">
    <property type="entry name" value="Prokaryotic ribosomal protein L17"/>
    <property type="match status" value="1"/>
</dbReference>
<dbReference type="GO" id="GO:0022625">
    <property type="term" value="C:cytosolic large ribosomal subunit"/>
    <property type="evidence" value="ECO:0007669"/>
    <property type="project" value="TreeGrafter"/>
</dbReference>
<sequence>MRHRVKKKHFDRKKEQRLALYRSLARALILEERIETSLQRAKAVRSFVEKLVTLAKKGDLASRRRALALLPDKQAVRKLFEEIAPRYEGRNGGYTRIIKLPHRRIGDGCELAILELVEA</sequence>
<dbReference type="EMBL" id="CP001931">
    <property type="protein sequence ID" value="ADC89374.1"/>
    <property type="molecule type" value="Genomic_DNA"/>
</dbReference>
<dbReference type="Gene3D" id="3.90.1030.10">
    <property type="entry name" value="Ribosomal protein L17"/>
    <property type="match status" value="1"/>
</dbReference>
<keyword evidence="7" id="KW-1185">Reference proteome</keyword>
<dbReference type="InterPro" id="IPR036373">
    <property type="entry name" value="Ribosomal_bL17_sf"/>
</dbReference>
<dbReference type="GO" id="GO:0006412">
    <property type="term" value="P:translation"/>
    <property type="evidence" value="ECO:0007669"/>
    <property type="project" value="UniProtKB-UniRule"/>
</dbReference>
<dbReference type="KEGG" id="tal:Thal_0741"/>
<evidence type="ECO:0000313" key="6">
    <source>
        <dbReference type="EMBL" id="ADC89374.1"/>
    </source>
</evidence>
<dbReference type="STRING" id="638303.Thal_0741"/>
<dbReference type="InterPro" id="IPR000456">
    <property type="entry name" value="Ribosomal_bL17"/>
</dbReference>
<dbReference type="HOGENOM" id="CLU_074407_2_2_0"/>
<dbReference type="GO" id="GO:0003735">
    <property type="term" value="F:structural constituent of ribosome"/>
    <property type="evidence" value="ECO:0007669"/>
    <property type="project" value="InterPro"/>
</dbReference>
<evidence type="ECO:0000256" key="2">
    <source>
        <dbReference type="ARBA" id="ARBA00022980"/>
    </source>
</evidence>
<dbReference type="Pfam" id="PF01196">
    <property type="entry name" value="Ribosomal_L17"/>
    <property type="match status" value="1"/>
</dbReference>
<evidence type="ECO:0000256" key="1">
    <source>
        <dbReference type="ARBA" id="ARBA00008777"/>
    </source>
</evidence>
<dbReference type="RefSeq" id="WP_012991780.1">
    <property type="nucleotide sequence ID" value="NC_013894.1"/>
</dbReference>
<comment type="subunit">
    <text evidence="4">Part of the 50S ribosomal subunit. Contacts protein L32.</text>
</comment>
<evidence type="ECO:0000256" key="5">
    <source>
        <dbReference type="RuleBase" id="RU000660"/>
    </source>
</evidence>
<accession>D3SQD7</accession>
<keyword evidence="3 4" id="KW-0687">Ribonucleoprotein</keyword>
<organism evidence="6 7">
    <name type="scientific">Thermocrinis albus (strain DSM 14484 / JCM 11386 / HI 11/12)</name>
    <dbReference type="NCBI Taxonomy" id="638303"/>
    <lineage>
        <taxon>Bacteria</taxon>
        <taxon>Pseudomonadati</taxon>
        <taxon>Aquificota</taxon>
        <taxon>Aquificia</taxon>
        <taxon>Aquificales</taxon>
        <taxon>Aquificaceae</taxon>
        <taxon>Thermocrinis</taxon>
    </lineage>
</organism>
<comment type="similarity">
    <text evidence="1 4 5">Belongs to the bacterial ribosomal protein bL17 family.</text>
</comment>
<dbReference type="NCBIfam" id="TIGR00059">
    <property type="entry name" value="L17"/>
    <property type="match status" value="1"/>
</dbReference>
<dbReference type="eggNOG" id="COG0203">
    <property type="taxonomic scope" value="Bacteria"/>
</dbReference>
<protein>
    <recommendedName>
        <fullName evidence="4">Large ribosomal subunit protein bL17</fullName>
    </recommendedName>
</protein>
<dbReference type="HAMAP" id="MF_01368">
    <property type="entry name" value="Ribosomal_bL17"/>
    <property type="match status" value="1"/>
</dbReference>
<dbReference type="AlphaFoldDB" id="D3SQD7"/>
<gene>
    <name evidence="4" type="primary">rplQ</name>
    <name evidence="6" type="ordered locus">Thal_0741</name>
</gene>
<evidence type="ECO:0000256" key="3">
    <source>
        <dbReference type="ARBA" id="ARBA00023274"/>
    </source>
</evidence>
<dbReference type="Proteomes" id="UP000002043">
    <property type="component" value="Chromosome"/>
</dbReference>